<name>A0ABV9Z9G2_9PSEU</name>
<evidence type="ECO:0000313" key="5">
    <source>
        <dbReference type="Proteomes" id="UP001596175"/>
    </source>
</evidence>
<dbReference type="PANTHER" id="PTHR47628:SF1">
    <property type="entry name" value="ALIPHATIC AMIDASE EXPRESSION-REGULATING PROTEIN"/>
    <property type="match status" value="1"/>
</dbReference>
<dbReference type="PANTHER" id="PTHR47628">
    <property type="match status" value="1"/>
</dbReference>
<keyword evidence="2" id="KW-0732">Signal</keyword>
<accession>A0ABV9Z9G2</accession>
<evidence type="ECO:0000256" key="1">
    <source>
        <dbReference type="ARBA" id="ARBA00010062"/>
    </source>
</evidence>
<evidence type="ECO:0000313" key="4">
    <source>
        <dbReference type="EMBL" id="MFC5138243.1"/>
    </source>
</evidence>
<reference evidence="5" key="1">
    <citation type="journal article" date="2019" name="Int. J. Syst. Evol. Microbiol.">
        <title>The Global Catalogue of Microorganisms (GCM) 10K type strain sequencing project: providing services to taxonomists for standard genome sequencing and annotation.</title>
        <authorList>
            <consortium name="The Broad Institute Genomics Platform"/>
            <consortium name="The Broad Institute Genome Sequencing Center for Infectious Disease"/>
            <person name="Wu L."/>
            <person name="Ma J."/>
        </authorList>
    </citation>
    <scope>NUCLEOTIDE SEQUENCE [LARGE SCALE GENOMIC DNA]</scope>
    <source>
        <strain evidence="5">XZYJ18</strain>
    </source>
</reference>
<feature type="domain" description="Leucine-binding protein" evidence="3">
    <location>
        <begin position="5"/>
        <end position="341"/>
    </location>
</feature>
<dbReference type="Pfam" id="PF13458">
    <property type="entry name" value="Peripla_BP_6"/>
    <property type="match status" value="1"/>
</dbReference>
<dbReference type="SUPFAM" id="SSF53822">
    <property type="entry name" value="Periplasmic binding protein-like I"/>
    <property type="match status" value="1"/>
</dbReference>
<sequence length="354" mass="37966">MEEPFRVGLAIPLQGPGGIFGPSCEAVAELAAAEVNAAGGVLGRELELTVIDAGTSLPEIRRTVHHLLERRELDAVTGWHISSVREALAPVLRDRAAYVYTSLYEGGPIPRGVFTSGEVPELQVAPALEWMRDNARVRRWALVGADYVWPRRTAARVREYARVAGIEVVHESFVSYGCRDFSSTLVDIARSEADGVLMLLVGQDAVMFNREFAEVGLDSIMPRFAPLMEENMLLATGAEATGNLYVAAAYFSSLATTSAMDFMSAYVHRYGPDAPALNNAAESCYEGLLALTSLTRAAGSVRVDDVAAVAAGTRVTYEGPRGTVALSGGGRGESHQAIHLARADGYDFDVLTTL</sequence>
<dbReference type="InterPro" id="IPR028081">
    <property type="entry name" value="Leu-bd"/>
</dbReference>
<dbReference type="Gene3D" id="3.40.50.2300">
    <property type="match status" value="2"/>
</dbReference>
<dbReference type="RefSeq" id="WP_378020462.1">
    <property type="nucleotide sequence ID" value="NZ_JBHSKG010000003.1"/>
</dbReference>
<protein>
    <submittedName>
        <fullName evidence="4">Substrate-binding domain-containing protein</fullName>
    </submittedName>
</protein>
<dbReference type="InterPro" id="IPR028082">
    <property type="entry name" value="Peripla_BP_I"/>
</dbReference>
<proteinExistence type="inferred from homology"/>
<evidence type="ECO:0000256" key="2">
    <source>
        <dbReference type="ARBA" id="ARBA00022729"/>
    </source>
</evidence>
<dbReference type="Proteomes" id="UP001596175">
    <property type="component" value="Unassembled WGS sequence"/>
</dbReference>
<comment type="similarity">
    <text evidence="1">Belongs to the leucine-binding protein family.</text>
</comment>
<dbReference type="CDD" id="cd06358">
    <property type="entry name" value="PBP1_NHase"/>
    <property type="match status" value="1"/>
</dbReference>
<dbReference type="EMBL" id="JBHSKG010000003">
    <property type="protein sequence ID" value="MFC5138243.1"/>
    <property type="molecule type" value="Genomic_DNA"/>
</dbReference>
<keyword evidence="5" id="KW-1185">Reference proteome</keyword>
<gene>
    <name evidence="4" type="ORF">ACFPK1_08370</name>
</gene>
<organism evidence="4 5">
    <name type="scientific">Actinomycetospora rhizophila</name>
    <dbReference type="NCBI Taxonomy" id="1416876"/>
    <lineage>
        <taxon>Bacteria</taxon>
        <taxon>Bacillati</taxon>
        <taxon>Actinomycetota</taxon>
        <taxon>Actinomycetes</taxon>
        <taxon>Pseudonocardiales</taxon>
        <taxon>Pseudonocardiaceae</taxon>
        <taxon>Actinomycetospora</taxon>
    </lineage>
</organism>
<evidence type="ECO:0000259" key="3">
    <source>
        <dbReference type="Pfam" id="PF13458"/>
    </source>
</evidence>
<comment type="caution">
    <text evidence="4">The sequence shown here is derived from an EMBL/GenBank/DDBJ whole genome shotgun (WGS) entry which is preliminary data.</text>
</comment>